<accession>A0A9W6MAH4</accession>
<dbReference type="RefSeq" id="WP_271215313.1">
    <property type="nucleotide sequence ID" value="NZ_BAAAVD010000021.1"/>
</dbReference>
<proteinExistence type="predicted"/>
<gene>
    <name evidence="1" type="ORF">GCM10017600_01200</name>
</gene>
<name>A0A9W6MAH4_9ACTN</name>
<comment type="caution">
    <text evidence="1">The sequence shown here is derived from an EMBL/GenBank/DDBJ whole genome shotgun (WGS) entry which is preliminary data.</text>
</comment>
<evidence type="ECO:0000313" key="2">
    <source>
        <dbReference type="Proteomes" id="UP001143474"/>
    </source>
</evidence>
<sequence>MESVSFKRALVMSSDLRGYGQGNDRRHETMQRNFVDLHTAAAVQAGLNREDWAIQPGGDGELAVLPASEPDPLVADQYIRALHRGLVQRNDALPPDERFRLRVALAFGTAYPSANGYAGQAVVEACRLADWGPLKRVFNERPEANIVLVLSQRVFEDVVLQGHTSYSEDDFHRVTVQEKEFSGPAWVWAPELDAGSLSHLRDSPKDTESPKGMKPNISQRAEVINNVNGPLKAREVNFGIVRK</sequence>
<dbReference type="Proteomes" id="UP001143474">
    <property type="component" value="Unassembled WGS sequence"/>
</dbReference>
<dbReference type="EMBL" id="BSEV01000001">
    <property type="protein sequence ID" value="GLK06715.1"/>
    <property type="molecule type" value="Genomic_DNA"/>
</dbReference>
<reference evidence="1" key="1">
    <citation type="journal article" date="2014" name="Int. J. Syst. Evol. Microbiol.">
        <title>Complete genome sequence of Corynebacterium casei LMG S-19264T (=DSM 44701T), isolated from a smear-ripened cheese.</title>
        <authorList>
            <consortium name="US DOE Joint Genome Institute (JGI-PGF)"/>
            <person name="Walter F."/>
            <person name="Albersmeier A."/>
            <person name="Kalinowski J."/>
            <person name="Ruckert C."/>
        </authorList>
    </citation>
    <scope>NUCLEOTIDE SEQUENCE</scope>
    <source>
        <strain evidence="1">VKM Ac-2007</strain>
    </source>
</reference>
<keyword evidence="2" id="KW-1185">Reference proteome</keyword>
<reference evidence="1" key="2">
    <citation type="submission" date="2023-01" db="EMBL/GenBank/DDBJ databases">
        <authorList>
            <person name="Sun Q."/>
            <person name="Evtushenko L."/>
        </authorList>
    </citation>
    <scope>NUCLEOTIDE SEQUENCE</scope>
    <source>
        <strain evidence="1">VKM Ac-2007</strain>
    </source>
</reference>
<protein>
    <submittedName>
        <fullName evidence="1">Uncharacterized protein</fullName>
    </submittedName>
</protein>
<dbReference type="AlphaFoldDB" id="A0A9W6MAH4"/>
<evidence type="ECO:0000313" key="1">
    <source>
        <dbReference type="EMBL" id="GLK06715.1"/>
    </source>
</evidence>
<organism evidence="1 2">
    <name type="scientific">Streptosporangium carneum</name>
    <dbReference type="NCBI Taxonomy" id="47481"/>
    <lineage>
        <taxon>Bacteria</taxon>
        <taxon>Bacillati</taxon>
        <taxon>Actinomycetota</taxon>
        <taxon>Actinomycetes</taxon>
        <taxon>Streptosporangiales</taxon>
        <taxon>Streptosporangiaceae</taxon>
        <taxon>Streptosporangium</taxon>
    </lineage>
</organism>
<dbReference type="Gene3D" id="3.30.70.1230">
    <property type="entry name" value="Nucleotide cyclase"/>
    <property type="match status" value="1"/>
</dbReference>
<dbReference type="InterPro" id="IPR029787">
    <property type="entry name" value="Nucleotide_cyclase"/>
</dbReference>
<dbReference type="SUPFAM" id="SSF55073">
    <property type="entry name" value="Nucleotide cyclase"/>
    <property type="match status" value="1"/>
</dbReference>